<feature type="compositionally biased region" description="Polar residues" evidence="9">
    <location>
        <begin position="907"/>
        <end position="926"/>
    </location>
</feature>
<dbReference type="GO" id="GO:0097550">
    <property type="term" value="C:transcription preinitiation complex"/>
    <property type="evidence" value="ECO:0007669"/>
    <property type="project" value="UniProtKB-ARBA"/>
</dbReference>
<dbReference type="GO" id="GO:0008270">
    <property type="term" value="F:zinc ion binding"/>
    <property type="evidence" value="ECO:0007669"/>
    <property type="project" value="InterPro"/>
</dbReference>
<dbReference type="PROSITE" id="PS00028">
    <property type="entry name" value="ZINC_FINGER_C2H2_1"/>
    <property type="match status" value="1"/>
</dbReference>
<accession>A0A5C6NF47</accession>
<feature type="region of interest" description="Disordered" evidence="9">
    <location>
        <begin position="1448"/>
        <end position="1503"/>
    </location>
</feature>
<evidence type="ECO:0000256" key="9">
    <source>
        <dbReference type="SAM" id="MobiDB-lite"/>
    </source>
</evidence>
<dbReference type="GO" id="GO:0005654">
    <property type="term" value="C:nucleoplasm"/>
    <property type="evidence" value="ECO:0007669"/>
    <property type="project" value="UniProtKB-ARBA"/>
</dbReference>
<feature type="region of interest" description="Disordered" evidence="9">
    <location>
        <begin position="2087"/>
        <end position="2110"/>
    </location>
</feature>
<evidence type="ECO:0000256" key="7">
    <source>
        <dbReference type="ARBA" id="ARBA00035724"/>
    </source>
</evidence>
<dbReference type="GO" id="GO:0042802">
    <property type="term" value="F:identical protein binding"/>
    <property type="evidence" value="ECO:0007669"/>
    <property type="project" value="UniProtKB-ARBA"/>
</dbReference>
<dbReference type="Proteomes" id="UP000324091">
    <property type="component" value="Chromosome 21"/>
</dbReference>
<feature type="region of interest" description="Disordered" evidence="9">
    <location>
        <begin position="782"/>
        <end position="804"/>
    </location>
</feature>
<evidence type="ECO:0000313" key="12">
    <source>
        <dbReference type="Proteomes" id="UP000324091"/>
    </source>
</evidence>
<dbReference type="SUPFAM" id="SSF48464">
    <property type="entry name" value="ENTH/VHS domain"/>
    <property type="match status" value="1"/>
</dbReference>
<dbReference type="SMART" id="SM00451">
    <property type="entry name" value="ZnF_U1"/>
    <property type="match status" value="4"/>
</dbReference>
<feature type="region of interest" description="Disordered" evidence="9">
    <location>
        <begin position="1036"/>
        <end position="1059"/>
    </location>
</feature>
<keyword evidence="2" id="KW-0539">Nucleus</keyword>
<comment type="subcellular location">
    <subcellularLocation>
        <location evidence="1">Nucleus</location>
    </subcellularLocation>
</comment>
<keyword evidence="12" id="KW-1185">Reference proteome</keyword>
<feature type="region of interest" description="Disordered" evidence="9">
    <location>
        <begin position="1077"/>
        <end position="1218"/>
    </location>
</feature>
<dbReference type="InterPro" id="IPR047884">
    <property type="entry name" value="RPRD1A_CID"/>
</dbReference>
<evidence type="ECO:0000256" key="6">
    <source>
        <dbReference type="ARBA" id="ARBA00035714"/>
    </source>
</evidence>
<dbReference type="InterPro" id="IPR008942">
    <property type="entry name" value="ENTH_VHS"/>
</dbReference>
<dbReference type="GO" id="GO:0001111">
    <property type="term" value="P:RNA polymerase II promoter clearance"/>
    <property type="evidence" value="ECO:0007669"/>
    <property type="project" value="UniProtKB-ARBA"/>
</dbReference>
<proteinExistence type="inferred from homology"/>
<organism evidence="11 12">
    <name type="scientific">Takifugu flavidus</name>
    <name type="common">sansaifugu</name>
    <dbReference type="NCBI Taxonomy" id="433684"/>
    <lineage>
        <taxon>Eukaryota</taxon>
        <taxon>Metazoa</taxon>
        <taxon>Chordata</taxon>
        <taxon>Craniata</taxon>
        <taxon>Vertebrata</taxon>
        <taxon>Euteleostomi</taxon>
        <taxon>Actinopterygii</taxon>
        <taxon>Neopterygii</taxon>
        <taxon>Teleostei</taxon>
        <taxon>Neoteleostei</taxon>
        <taxon>Acanthomorphata</taxon>
        <taxon>Eupercaria</taxon>
        <taxon>Tetraodontiformes</taxon>
        <taxon>Tetradontoidea</taxon>
        <taxon>Tetraodontidae</taxon>
        <taxon>Takifugu</taxon>
    </lineage>
</organism>
<comment type="function">
    <text evidence="4">Interacts with phosphorylated C-terminal heptapeptide repeat domain (CTD) of the largest RNA polymerase II subunit POLR2A, and participates in dephosphorylation of the CTD by RPAP2. May act as a negative regulator of cyclin-D1 (CCND1) and cyclin-E (CCNE1) in the cell cycle.</text>
</comment>
<feature type="region of interest" description="Disordered" evidence="9">
    <location>
        <begin position="865"/>
        <end position="998"/>
    </location>
</feature>
<dbReference type="GO" id="GO:0003676">
    <property type="term" value="F:nucleic acid binding"/>
    <property type="evidence" value="ECO:0007669"/>
    <property type="project" value="InterPro"/>
</dbReference>
<dbReference type="Pfam" id="PF04818">
    <property type="entry name" value="CID"/>
    <property type="match status" value="1"/>
</dbReference>
<gene>
    <name evidence="11" type="ORF">D4764_21G0001010</name>
</gene>
<feature type="domain" description="CID" evidence="10">
    <location>
        <begin position="1646"/>
        <end position="1778"/>
    </location>
</feature>
<dbReference type="InterPro" id="IPR032337">
    <property type="entry name" value="RPRD1A/B_C"/>
</dbReference>
<protein>
    <recommendedName>
        <fullName evidence="5">Regulation of nuclear pre-mRNA domain-containing protein 1A</fullName>
    </recommendedName>
    <alternativeName>
        <fullName evidence="6">Cyclin-dependent kinase inhibitor 2B-related protein</fullName>
    </alternativeName>
    <alternativeName>
        <fullName evidence="7">p15INK4B-related protein</fullName>
    </alternativeName>
</protein>
<evidence type="ECO:0000256" key="3">
    <source>
        <dbReference type="ARBA" id="ARBA00034310"/>
    </source>
</evidence>
<feature type="compositionally biased region" description="Basic and acidic residues" evidence="9">
    <location>
        <begin position="1353"/>
        <end position="1373"/>
    </location>
</feature>
<dbReference type="CDD" id="cd17011">
    <property type="entry name" value="CID_RPRD1A"/>
    <property type="match status" value="1"/>
</dbReference>
<dbReference type="PROSITE" id="PS51391">
    <property type="entry name" value="CID"/>
    <property type="match status" value="1"/>
</dbReference>
<evidence type="ECO:0000256" key="2">
    <source>
        <dbReference type="ARBA" id="ARBA00023242"/>
    </source>
</evidence>
<feature type="compositionally biased region" description="Polar residues" evidence="9">
    <location>
        <begin position="1045"/>
        <end position="1058"/>
    </location>
</feature>
<dbReference type="InterPro" id="IPR006569">
    <property type="entry name" value="CID_dom"/>
</dbReference>
<dbReference type="SMART" id="SM00355">
    <property type="entry name" value="ZnF_C2H2"/>
    <property type="match status" value="7"/>
</dbReference>
<comment type="similarity">
    <text evidence="3">Belongs to the UPF0400 (RTT103) family.</text>
</comment>
<dbReference type="EMBL" id="RHFK02000014">
    <property type="protein sequence ID" value="TWW65201.1"/>
    <property type="molecule type" value="Genomic_DNA"/>
</dbReference>
<feature type="compositionally biased region" description="Polar residues" evidence="9">
    <location>
        <begin position="1106"/>
        <end position="1121"/>
    </location>
</feature>
<dbReference type="PANTHER" id="PTHR12460">
    <property type="entry name" value="CYCLIN-DEPENDENT KINASE INHIBITOR-RELATED PROTEIN"/>
    <property type="match status" value="1"/>
</dbReference>
<dbReference type="Gene3D" id="1.25.40.90">
    <property type="match status" value="1"/>
</dbReference>
<evidence type="ECO:0000313" key="11">
    <source>
        <dbReference type="EMBL" id="TWW65201.1"/>
    </source>
</evidence>
<dbReference type="SMART" id="SM00582">
    <property type="entry name" value="RPR"/>
    <property type="match status" value="1"/>
</dbReference>
<dbReference type="FunFam" id="1.25.40.90:FF:000007">
    <property type="entry name" value="Regulation of nuclear pre-mRNA domain-containing protein 1B"/>
    <property type="match status" value="1"/>
</dbReference>
<comment type="subunit">
    <text evidence="8">May form a heterodimer with RPRD1B. Associates with the RNA polymerase II subunit POLR2A (via CTD phosphorylated at 'Ser-2' and 'Ser-7' of the heptad repeats).</text>
</comment>
<feature type="region of interest" description="Disordered" evidence="9">
    <location>
        <begin position="742"/>
        <end position="770"/>
    </location>
</feature>
<feature type="region of interest" description="Disordered" evidence="9">
    <location>
        <begin position="1786"/>
        <end position="1805"/>
    </location>
</feature>
<feature type="compositionally biased region" description="Basic and acidic residues" evidence="9">
    <location>
        <begin position="874"/>
        <end position="896"/>
    </location>
</feature>
<reference evidence="11 12" key="1">
    <citation type="submission" date="2019-04" db="EMBL/GenBank/DDBJ databases">
        <title>Chromosome genome assembly for Takifugu flavidus.</title>
        <authorList>
            <person name="Xiao S."/>
        </authorList>
    </citation>
    <scope>NUCLEOTIDE SEQUENCE [LARGE SCALE GENOMIC DNA]</scope>
    <source>
        <strain evidence="11">HTHZ2018</strain>
        <tissue evidence="11">Muscle</tissue>
    </source>
</reference>
<sequence length="2110" mass="235977">MMENSSCLICNKKFPRIYSIKQHLLSRKHHVRKEEIFQKEILKPPGFFPYIIVFRVIRDKPFVGLSMLTFCISVDGNVSFYLCHCCGEKCPSNRIVTHVFSDSHYSNYLNYTDPDSLNFAWIPSMTEHRITLATSVRRKVFANGYGELQMLDLPGDLITVLETKMYSEVMQRVSENKELLMLMNVSMSKCVTLRTYLQDSQRKHPLLGLQHIIECVCTGEPWKAYYLCTLCKLSVPSRAIIRHILSFDHIHSYFNVWHPSTLLPKQCYQEYSKTFSSRMLNYAKQTLEIHSTLNADMKQVIMEPDVFASVNFASYLEALTRVDSIRCEDKMSSLITVVKPGKRLEYQETSAAPETSAASVGSATPAAPLKPAVCPAPGDPAASEALKVPAAADAEPALPHNIRCQNCSMIFNTLQQYCKHLATFQHHKMLEKCFQKVHNAENGPKQKDWTDRIGLFPSLKAGLRTQWPLVGVPLIVICISTEAEVQPLYLCFACKDCFSENLLTQHFNSTKHLIHVLLYQNPWRLPFAWENELDVTHLRLMATKEEKLRKPELMLVKILDVPYWMFLKFRCNYENEMRVLQLSHSLLMHSVPSCKTYRKLNNSDRFPLLGQEFLVMHNVSGPYSEDLDVAFLCLLCKRTLSNEESYAHVFSREHVTSFLEAFHPGSLNSNTASQIFDLAKQAARLHSISHIQVIQGGRPIDRPYTYQQATLVSASIKYKSGKGKLHPRILPKGKLVPRIITQQVDRKQGPKGSQPGTETQTSKRPLPSSYPTVGMVTDLGLGATSTCGNTTKRPPGGIPTSTENMSEEGKATISQSHSVQIKKECSDVLQVMKEEKTEESIEQEPTEITTEGSFTISSGVKIEAEEQIGASSVKSEEETSKENIEEMDQTEQHFSIKQEQSCEEPFNLSSIRNAKANTDSSGPSQKTLKDTGITEPDALAWQNLDPALTPTSSLSRVQCKDDQQVADMVTEDGTEAQRASVNKSPTVKNESTSRAADFVNKSSQEYKISQKLPTSAGNTLMPVVGRKELHLKPLESADAVRVRRNSTGNGSNANQMQEPTAKPFNASAHCDVTTSVESAVAGPSCRDTGSSSSKETAKSPACKSGHQASSSNRSSPIVESTESLRKSAATITKRRATSSDCSLPSKMSKNSDVRSHAVHVPPTTVPPVEHGVTEASSNTLKKPQCTHEAPHSTSQTSTGADEKSPACDSVSKPTKKPPAVGRNQLIVVSCESKRQVYCKLCSVKLTGKCHLQENRHKYNYVKKFFGITHKLSPDVLDKVVTSLSEAEKDLESQTFQTIKVNMDTYKELQDLPVNKALERLKEMLAQDDSGVFSSVSNTADDSILKSPTGVFSPRDEMEPTLKQDRSKAEDQMERATVTKRSDPDPSADQLPSWPTSSRNDRIDPTGAEDVVKAAHKMDAYQDGQCRPPAACVDRRLRQRSEPELQLNEILPGITDKPSLSKVSSPNLLPAAPGIVEEQDPQRTSHTSKPVPKSSVPNTGAPLAKSHSLSRISIGERIHGSSNLSVLLIVGQKPVVGLSSIWECRGIASNQLPSFYLCESCEEKLSIDLICKHMNSTTHHLAYLMKHYPRDMLFWGQKDLTYMAKLSGLKDVVNLLSKHETYAKMDAQPFKHPQYLSSYHQSSLVKMSAFSEAALEKKLSELSNSQQSVQTLSLWLIHHRKHSKTIVNVWFNELKKAQVSRKLTFLYLANDVIQNSKKKGPEFTQDFAPVIVNAFKHVYRDGEEGCKKQLGRVLSIWQERAVYENNLLDQLSQVLYGEKKAKKRSYEEIQTDEDFASQSSPAEPPQTAELIRALQELENAASSDSALRQRISSLPAEVQDTSLLHKITDKESGERLSRLVEEACMLLADYSGRLAAEIDDRRQLTRTLTVFLQSQKDGLAQNEQKLEVDDGLLPYRKLAEQKTRLDHSHLGLGYGALLLLICHIPLIIIGLDYLRELSNNDSHGDPRYTCNLCNQTAHLTEMVRHLIGRKHRQKYMETKRPDLVTWNKRESLGGNICKAKAEMIERQDGRGHPVKNIEVANREEAEFLKSKLCDLLKEFMAKKSDNIEGMLVTMKDIGRFSDLRTTGPILSSARHPDGTDCQPVSFKGSED</sequence>
<feature type="compositionally biased region" description="Polar residues" evidence="9">
    <location>
        <begin position="783"/>
        <end position="792"/>
    </location>
</feature>
<evidence type="ECO:0000259" key="10">
    <source>
        <dbReference type="PROSITE" id="PS51391"/>
    </source>
</evidence>
<dbReference type="Gene3D" id="6.10.250.2560">
    <property type="match status" value="1"/>
</dbReference>
<evidence type="ECO:0000256" key="8">
    <source>
        <dbReference type="ARBA" id="ARBA00046451"/>
    </source>
</evidence>
<feature type="compositionally biased region" description="Polar residues" evidence="9">
    <location>
        <begin position="754"/>
        <end position="763"/>
    </location>
</feature>
<feature type="region of interest" description="Disordered" evidence="9">
    <location>
        <begin position="1335"/>
        <end position="1404"/>
    </location>
</feature>
<name>A0A5C6NF47_9TELE</name>
<dbReference type="Pfam" id="PF16566">
    <property type="entry name" value="CREPT"/>
    <property type="match status" value="1"/>
</dbReference>
<feature type="compositionally biased region" description="Low complexity" evidence="9">
    <location>
        <begin position="1158"/>
        <end position="1174"/>
    </location>
</feature>
<evidence type="ECO:0000256" key="4">
    <source>
        <dbReference type="ARBA" id="ARBA00035622"/>
    </source>
</evidence>
<dbReference type="InterPro" id="IPR013087">
    <property type="entry name" value="Znf_C2H2_type"/>
</dbReference>
<evidence type="ECO:0000256" key="5">
    <source>
        <dbReference type="ARBA" id="ARBA00035704"/>
    </source>
</evidence>
<dbReference type="PANTHER" id="PTHR12460:SF2">
    <property type="entry name" value="REGULATION OF NUCLEAR PRE-MRNA DOMAIN-CONTAINING PROTEIN 1A"/>
    <property type="match status" value="1"/>
</dbReference>
<dbReference type="GO" id="GO:0031124">
    <property type="term" value="P:mRNA 3'-end processing"/>
    <property type="evidence" value="ECO:0007669"/>
    <property type="project" value="TreeGrafter"/>
</dbReference>
<evidence type="ECO:0000256" key="1">
    <source>
        <dbReference type="ARBA" id="ARBA00004123"/>
    </source>
</evidence>
<feature type="compositionally biased region" description="Polar residues" evidence="9">
    <location>
        <begin position="977"/>
        <end position="998"/>
    </location>
</feature>
<dbReference type="InterPro" id="IPR003604">
    <property type="entry name" value="Matrin/U1-like-C_Znf_C2H2"/>
</dbReference>
<comment type="caution">
    <text evidence="11">The sequence shown here is derived from an EMBL/GenBank/DDBJ whole genome shotgun (WGS) entry which is preliminary data.</text>
</comment>
<feature type="compositionally biased region" description="Polar residues" evidence="9">
    <location>
        <begin position="1138"/>
        <end position="1148"/>
    </location>
</feature>
<dbReference type="GO" id="GO:0099122">
    <property type="term" value="F:RNA polymerase II C-terminal domain binding"/>
    <property type="evidence" value="ECO:0007669"/>
    <property type="project" value="InterPro"/>
</dbReference>